<evidence type="ECO:0000256" key="6">
    <source>
        <dbReference type="ARBA" id="ARBA00023180"/>
    </source>
</evidence>
<keyword evidence="5" id="KW-0472">Membrane</keyword>
<keyword evidence="2" id="KW-0812">Transmembrane</keyword>
<feature type="region of interest" description="Disordered" evidence="7">
    <location>
        <begin position="29"/>
        <end position="48"/>
    </location>
</feature>
<evidence type="ECO:0000256" key="1">
    <source>
        <dbReference type="ARBA" id="ARBA00004370"/>
    </source>
</evidence>
<dbReference type="Proteomes" id="UP000064967">
    <property type="component" value="Chromosome"/>
</dbReference>
<protein>
    <recommendedName>
        <fullName evidence="8">WGR domain-containing protein</fullName>
    </recommendedName>
</protein>
<feature type="domain" description="WGR" evidence="8">
    <location>
        <begin position="1"/>
        <end position="76"/>
    </location>
</feature>
<dbReference type="KEGG" id="llu:AKJ09_09462"/>
<feature type="compositionally biased region" description="Polar residues" evidence="7">
    <location>
        <begin position="33"/>
        <end position="42"/>
    </location>
</feature>
<evidence type="ECO:0000256" key="5">
    <source>
        <dbReference type="ARBA" id="ARBA00023136"/>
    </source>
</evidence>
<dbReference type="Gene3D" id="3.80.10.10">
    <property type="entry name" value="Ribonuclease Inhibitor"/>
    <property type="match status" value="2"/>
</dbReference>
<dbReference type="AlphaFoldDB" id="A0A0K1QAN2"/>
<comment type="subcellular location">
    <subcellularLocation>
        <location evidence="1">Membrane</location>
    </subcellularLocation>
</comment>
<dbReference type="InterPro" id="IPR008893">
    <property type="entry name" value="WGR_domain"/>
</dbReference>
<reference evidence="9 10" key="1">
    <citation type="submission" date="2015-08" db="EMBL/GenBank/DDBJ databases">
        <authorList>
            <person name="Babu N.S."/>
            <person name="Beckwith C.J."/>
            <person name="Beseler K.G."/>
            <person name="Brison A."/>
            <person name="Carone J.V."/>
            <person name="Caskin T.P."/>
            <person name="Diamond M."/>
            <person name="Durham M.E."/>
            <person name="Foxe J.M."/>
            <person name="Go M."/>
            <person name="Henderson B.A."/>
            <person name="Jones I.B."/>
            <person name="McGettigan J.A."/>
            <person name="Micheletti S.J."/>
            <person name="Nasrallah M.E."/>
            <person name="Ortiz D."/>
            <person name="Piller C.R."/>
            <person name="Privatt S.R."/>
            <person name="Schneider S.L."/>
            <person name="Sharp S."/>
            <person name="Smith T.C."/>
            <person name="Stanton J.D."/>
            <person name="Ullery H.E."/>
            <person name="Wilson R.J."/>
            <person name="Serrano M.G."/>
            <person name="Buck G."/>
            <person name="Lee V."/>
            <person name="Wang Y."/>
            <person name="Carvalho R."/>
            <person name="Voegtly L."/>
            <person name="Shi R."/>
            <person name="Duckworth R."/>
            <person name="Johnson A."/>
            <person name="Loviza R."/>
            <person name="Walstead R."/>
            <person name="Shah Z."/>
            <person name="Kiflezghi M."/>
            <person name="Wade K."/>
            <person name="Ball S.L."/>
            <person name="Bradley K.W."/>
            <person name="Asai D.J."/>
            <person name="Bowman C.A."/>
            <person name="Russell D.A."/>
            <person name="Pope W.H."/>
            <person name="Jacobs-Sera D."/>
            <person name="Hendrix R.W."/>
            <person name="Hatfull G.F."/>
        </authorList>
    </citation>
    <scope>NUCLEOTIDE SEQUENCE [LARGE SCALE GENOMIC DNA]</scope>
    <source>
        <strain evidence="9 10">DSM 27648</strain>
    </source>
</reference>
<name>A0A0K1QAN2_9BACT</name>
<dbReference type="InterPro" id="IPR032675">
    <property type="entry name" value="LRR_dom_sf"/>
</dbReference>
<dbReference type="SUPFAM" id="SSF142921">
    <property type="entry name" value="WGR domain-like"/>
    <property type="match status" value="1"/>
</dbReference>
<evidence type="ECO:0000256" key="2">
    <source>
        <dbReference type="ARBA" id="ARBA00022692"/>
    </source>
</evidence>
<dbReference type="PANTHER" id="PTHR48063">
    <property type="entry name" value="LRR RECEPTOR-LIKE KINASE"/>
    <property type="match status" value="1"/>
</dbReference>
<keyword evidence="6" id="KW-0325">Glycoprotein</keyword>
<proteinExistence type="predicted"/>
<dbReference type="SUPFAM" id="SSF52047">
    <property type="entry name" value="RNI-like"/>
    <property type="match status" value="1"/>
</dbReference>
<sequence>MSLRLAFGLSEEFWGIEVRDSTTTVRFGRIGSPGQTVTSSHANETEARTSAERLIAEKRKRGYVDAPRMAGPRRRPAFGTGPIALFPARIVESERRADEERRRRAEENSGELATAGADARLRHITVHERVPLPENRFRSVVSASGALGVPENIGVLGATLTTLSLHAPSSFPESLGRLGKLSRLSIRGPSHEMLVVPDVIARLTSLERLEIAGYDRAAMPAALDRAARLSSIDFERTSLASGKDLTAVAQAPALVELRCTPHGQDVSALVSAPKLRRLSLGRVGTDPRLPRGLGKLEQLEVLSLEHAVDGAALVACASSLPSLRSLQFQSDGDLPDTFDSLRSIESLGVGTETAELPKSLRDLRNVERFSFHGPLAAIGPWLAAWERLTELRLEGPAKRPPRTVLPAAVFTLARCKRLTIARHRLAPLDDMLGAWRWLESLTLDTLALESFSPSLAELGLRELRLLGMKAAGTKTALRMWGRMQALETLVIGAPVAPEVSELRGFESLGSLTLDLSRLKLGYELASVMASIAKLPKLRHLTLTMPDHAGISGELASLHGLETLSLTNFDPYKTHVLRRILCNVAVR</sequence>
<dbReference type="CDD" id="cd07996">
    <property type="entry name" value="WGR_MMR_like"/>
    <property type="match status" value="1"/>
</dbReference>
<accession>A0A0K1QAN2</accession>
<gene>
    <name evidence="9" type="ORF">AKJ09_09462</name>
</gene>
<dbReference type="SMART" id="SM00773">
    <property type="entry name" value="WGR"/>
    <property type="match status" value="1"/>
</dbReference>
<dbReference type="PANTHER" id="PTHR48063:SF112">
    <property type="entry name" value="RECEPTOR LIKE PROTEIN 30-LIKE"/>
    <property type="match status" value="1"/>
</dbReference>
<organism evidence="9 10">
    <name type="scientific">Labilithrix luteola</name>
    <dbReference type="NCBI Taxonomy" id="1391654"/>
    <lineage>
        <taxon>Bacteria</taxon>
        <taxon>Pseudomonadati</taxon>
        <taxon>Myxococcota</taxon>
        <taxon>Polyangia</taxon>
        <taxon>Polyangiales</taxon>
        <taxon>Labilitrichaceae</taxon>
        <taxon>Labilithrix</taxon>
    </lineage>
</organism>
<evidence type="ECO:0000256" key="4">
    <source>
        <dbReference type="ARBA" id="ARBA00022989"/>
    </source>
</evidence>
<evidence type="ECO:0000313" key="9">
    <source>
        <dbReference type="EMBL" id="AKV02799.1"/>
    </source>
</evidence>
<evidence type="ECO:0000313" key="10">
    <source>
        <dbReference type="Proteomes" id="UP000064967"/>
    </source>
</evidence>
<dbReference type="EMBL" id="CP012333">
    <property type="protein sequence ID" value="AKV02799.1"/>
    <property type="molecule type" value="Genomic_DNA"/>
</dbReference>
<dbReference type="InterPro" id="IPR046956">
    <property type="entry name" value="RLP23-like"/>
</dbReference>
<dbReference type="PROSITE" id="PS51977">
    <property type="entry name" value="WGR"/>
    <property type="match status" value="1"/>
</dbReference>
<dbReference type="InterPro" id="IPR049809">
    <property type="entry name" value="YehF/YfeS-like_WGR"/>
</dbReference>
<dbReference type="InterPro" id="IPR036930">
    <property type="entry name" value="WGR_dom_sf"/>
</dbReference>
<keyword evidence="10" id="KW-1185">Reference proteome</keyword>
<dbReference type="STRING" id="1391654.AKJ09_09462"/>
<keyword evidence="3" id="KW-0732">Signal</keyword>
<dbReference type="GO" id="GO:0016020">
    <property type="term" value="C:membrane"/>
    <property type="evidence" value="ECO:0007669"/>
    <property type="project" value="UniProtKB-SubCell"/>
</dbReference>
<evidence type="ECO:0000256" key="7">
    <source>
        <dbReference type="SAM" id="MobiDB-lite"/>
    </source>
</evidence>
<evidence type="ECO:0000256" key="3">
    <source>
        <dbReference type="ARBA" id="ARBA00022729"/>
    </source>
</evidence>
<dbReference type="Gene3D" id="2.20.140.10">
    <property type="entry name" value="WGR domain"/>
    <property type="match status" value="1"/>
</dbReference>
<keyword evidence="4" id="KW-1133">Transmembrane helix</keyword>
<evidence type="ECO:0000259" key="8">
    <source>
        <dbReference type="PROSITE" id="PS51977"/>
    </source>
</evidence>
<dbReference type="Pfam" id="PF05406">
    <property type="entry name" value="WGR"/>
    <property type="match status" value="1"/>
</dbReference>